<protein>
    <submittedName>
        <fullName evidence="1">Uncharacterized protein</fullName>
    </submittedName>
</protein>
<name>A0A0B2A2R7_9MICO</name>
<evidence type="ECO:0000313" key="1">
    <source>
        <dbReference type="EMBL" id="KHK95863.1"/>
    </source>
</evidence>
<sequence>MITVTLRGPDGAVHPYVVGRSGANDGGRIEVRVGDTAAVRVFSNEVFTADEAAAIFYTYYLTDQIAQPYQLRASEPADTVRVPPLWSHAESYNGGEYKYLTGRGKPIAEHLSEILHQADGKRRYTYSIWRMTNPDDLRDHDGYFIQAGGSAQQMTIEFAIPAADGSGRLFTLGHRDSPDSGPTVLIPINSKRAVRVFSNEEFTADEAAAIFDTYYRTGEIPDTYSRRELDLSIELSEPR</sequence>
<dbReference type="Proteomes" id="UP000031030">
    <property type="component" value="Unassembled WGS sequence"/>
</dbReference>
<gene>
    <name evidence="1" type="ORF">LK09_17745</name>
</gene>
<comment type="caution">
    <text evidence="1">The sequence shown here is derived from an EMBL/GenBank/DDBJ whole genome shotgun (WGS) entry which is preliminary data.</text>
</comment>
<keyword evidence="2" id="KW-1185">Reference proteome</keyword>
<organism evidence="1 2">
    <name type="scientific">Microbacterium mangrovi</name>
    <dbReference type="NCBI Taxonomy" id="1348253"/>
    <lineage>
        <taxon>Bacteria</taxon>
        <taxon>Bacillati</taxon>
        <taxon>Actinomycetota</taxon>
        <taxon>Actinomycetes</taxon>
        <taxon>Micrococcales</taxon>
        <taxon>Microbacteriaceae</taxon>
        <taxon>Microbacterium</taxon>
    </lineage>
</organism>
<dbReference type="AlphaFoldDB" id="A0A0B2A2R7"/>
<proteinExistence type="predicted"/>
<dbReference type="EMBL" id="JTDK01000018">
    <property type="protein sequence ID" value="KHK95863.1"/>
    <property type="molecule type" value="Genomic_DNA"/>
</dbReference>
<dbReference type="OrthoDB" id="5110616at2"/>
<dbReference type="STRING" id="1348253.LK09_17745"/>
<dbReference type="RefSeq" id="WP_039402540.1">
    <property type="nucleotide sequence ID" value="NZ_JTDK01000018.1"/>
</dbReference>
<evidence type="ECO:0000313" key="2">
    <source>
        <dbReference type="Proteomes" id="UP000031030"/>
    </source>
</evidence>
<accession>A0A0B2A2R7</accession>
<reference evidence="1 2" key="1">
    <citation type="submission" date="2014-11" db="EMBL/GenBank/DDBJ databases">
        <title>Genome sequence of Microbacterium mangrovi MUSC 115(T).</title>
        <authorList>
            <person name="Lee L.-H."/>
        </authorList>
    </citation>
    <scope>NUCLEOTIDE SEQUENCE [LARGE SCALE GENOMIC DNA]</scope>
    <source>
        <strain evidence="1 2">MUSC 115</strain>
    </source>
</reference>